<dbReference type="AlphaFoldDB" id="A0A3E2DHF9"/>
<evidence type="ECO:0000313" key="1">
    <source>
        <dbReference type="EMBL" id="RFT44781.1"/>
    </source>
</evidence>
<dbReference type="GO" id="GO:0005886">
    <property type="term" value="C:plasma membrane"/>
    <property type="evidence" value="ECO:0007669"/>
    <property type="project" value="TreeGrafter"/>
</dbReference>
<evidence type="ECO:0000313" key="2">
    <source>
        <dbReference type="Proteomes" id="UP000259211"/>
    </source>
</evidence>
<protein>
    <recommendedName>
        <fullName evidence="3">HdeD family acid-resistance protein</fullName>
    </recommendedName>
</protein>
<sequence>MSSQTLTKTWKSIWWIPLTKGILAIIAAVMAVVWSHQTMEALVVIVGVYAIVDSVMTLINAQALRGMVGTGFMRAWGIIGIIIGLVLIVHPGFSLHVIAILIGVWLVLLGVAATGFALPMRFVTEKAWAWMLGGGIGLFALGIVILVHPGFGVVAMSWLLAIGVLLYGVANIAIAVSVHKITNSISSAVRRDPRNTLIEGEVVDSPATSQETSPHRELK</sequence>
<dbReference type="Pfam" id="PF03729">
    <property type="entry name" value="DUF308"/>
    <property type="match status" value="3"/>
</dbReference>
<reference evidence="1 2" key="1">
    <citation type="submission" date="2017-07" db="EMBL/GenBank/DDBJ databases">
        <authorList>
            <person name="Sun Z.S."/>
            <person name="Albrecht U."/>
            <person name="Echele G."/>
            <person name="Lee C.C."/>
        </authorList>
    </citation>
    <scope>NUCLEOTIDE SEQUENCE [LARGE SCALE GENOMIC DNA]</scope>
    <source>
        <strain evidence="1 2">P16-029</strain>
    </source>
</reference>
<dbReference type="PANTHER" id="PTHR34989:SF1">
    <property type="entry name" value="PROTEIN HDED"/>
    <property type="match status" value="1"/>
</dbReference>
<dbReference type="RefSeq" id="WP_065672732.1">
    <property type="nucleotide sequence ID" value="NZ_AP024308.1"/>
</dbReference>
<dbReference type="PANTHER" id="PTHR34989">
    <property type="entry name" value="PROTEIN HDED"/>
    <property type="match status" value="1"/>
</dbReference>
<gene>
    <name evidence="1" type="ORF">CHT91_04695</name>
</gene>
<accession>A0A3E2DHF9</accession>
<comment type="caution">
    <text evidence="1">The sequence shown here is derived from an EMBL/GenBank/DDBJ whole genome shotgun (WGS) entry which is preliminary data.</text>
</comment>
<dbReference type="Proteomes" id="UP000259211">
    <property type="component" value="Unassembled WGS sequence"/>
</dbReference>
<dbReference type="InterPro" id="IPR005325">
    <property type="entry name" value="DUF308_memb"/>
</dbReference>
<dbReference type="InterPro" id="IPR052712">
    <property type="entry name" value="Acid_resist_chaperone_HdeD"/>
</dbReference>
<dbReference type="EMBL" id="NOWI01000004">
    <property type="protein sequence ID" value="RFT44781.1"/>
    <property type="molecule type" value="Genomic_DNA"/>
</dbReference>
<proteinExistence type="predicted"/>
<name>A0A3E2DHF9_9ACTN</name>
<organism evidence="1 2">
    <name type="scientific">Cutibacterium avidum</name>
    <dbReference type="NCBI Taxonomy" id="33010"/>
    <lineage>
        <taxon>Bacteria</taxon>
        <taxon>Bacillati</taxon>
        <taxon>Actinomycetota</taxon>
        <taxon>Actinomycetes</taxon>
        <taxon>Propionibacteriales</taxon>
        <taxon>Propionibacteriaceae</taxon>
        <taxon>Cutibacterium</taxon>
    </lineage>
</organism>
<evidence type="ECO:0008006" key="3">
    <source>
        <dbReference type="Google" id="ProtNLM"/>
    </source>
</evidence>